<evidence type="ECO:0000313" key="8">
    <source>
        <dbReference type="Proteomes" id="UP001108240"/>
    </source>
</evidence>
<dbReference type="PROSITE" id="PS50003">
    <property type="entry name" value="PH_DOMAIN"/>
    <property type="match status" value="1"/>
</dbReference>
<feature type="coiled-coil region" evidence="3">
    <location>
        <begin position="277"/>
        <end position="329"/>
    </location>
</feature>
<keyword evidence="2 3" id="KW-0175">Coiled coil</keyword>
<name>A0A9J8DH45_CYPCA</name>
<dbReference type="FunFam" id="1.10.472.80:FF:000018">
    <property type="entry name" value="TBC1 domain family member 2B"/>
    <property type="match status" value="1"/>
</dbReference>
<keyword evidence="1" id="KW-0343">GTPase activation</keyword>
<evidence type="ECO:0000256" key="3">
    <source>
        <dbReference type="SAM" id="Coils"/>
    </source>
</evidence>
<dbReference type="SMART" id="SM00164">
    <property type="entry name" value="TBC"/>
    <property type="match status" value="1"/>
</dbReference>
<dbReference type="PANTHER" id="PTHR47219">
    <property type="entry name" value="RAB GTPASE-ACTIVATING PROTEIN 1-LIKE"/>
    <property type="match status" value="1"/>
</dbReference>
<dbReference type="InterPro" id="IPR011993">
    <property type="entry name" value="PH-like_dom_sf"/>
</dbReference>
<dbReference type="InterPro" id="IPR000195">
    <property type="entry name" value="Rab-GAP-TBC_dom"/>
</dbReference>
<feature type="region of interest" description="Disordered" evidence="4">
    <location>
        <begin position="348"/>
        <end position="371"/>
    </location>
</feature>
<dbReference type="Gene3D" id="1.10.8.270">
    <property type="entry name" value="putative rabgap domain of human tbc1 domain family member 14 like domains"/>
    <property type="match status" value="1"/>
</dbReference>
<dbReference type="Gene3D" id="2.30.29.30">
    <property type="entry name" value="Pleckstrin-homology domain (PH domain)/Phosphotyrosine-binding domain (PTB)"/>
    <property type="match status" value="1"/>
</dbReference>
<dbReference type="Gene3D" id="1.10.287.1490">
    <property type="match status" value="1"/>
</dbReference>
<reference evidence="7" key="1">
    <citation type="submission" date="2025-08" db="UniProtKB">
        <authorList>
            <consortium name="Ensembl"/>
        </authorList>
    </citation>
    <scope>IDENTIFICATION</scope>
</reference>
<evidence type="ECO:0000259" key="5">
    <source>
        <dbReference type="PROSITE" id="PS50003"/>
    </source>
</evidence>
<sequence length="851" mass="98746">MQEEDDSAANPSRSSRILATKSLDVSDCDGSKEQSVKLCGYLNKLTGKGPLRGFKTRWFVYDPRKCYLYYFKTPQDALPLGHIEIADACFSYDVEVEEGLFEIHTEGKEFLLKAPNRQVMHYWLQQLQQKRWEFCKISGHRDSWCSPTPLFPHTGLVAKDAGEIYREVTFLCFRNSMSHLRASRGVENRRSVFHTASSDDWEMVDPPTKDTTEHNPPPDSQRRESPSHVQRRKIIARASHNILFYQELVHLLQQALRSSQCDWRSTVSPGNMGPDSHDQAENEVDKALAERDTQIKDLCGHMEKLALEKESLQQELKNLKIKVGEINEQLGMLMETIQAKDEVIMKLSQQSSNEGTQSAECNSPSGTREQQELDNLKDSLQGYKSQNNFLNKEILELTVLRRNAESREKALEAKCTSLEAKLCQVESKYLVLLQEVKSPVCSSSEQTRSGEFITRLLEDALQVESTDQQEHPILKPNAVSEYDIYGFKTVPEEEDEEEKLEAKKRALDLKSLSLTDQETSVRVKWDNYLAITMNREMVRSPELKALMRSGVPHNHRSKVWNWCVNFHVKKIRDGLPKDYYQNLLSMVNEKPNPACKQIELDLLRTLPNNKHYASPDSDGIQKLRNVLLAFSWRNPDIGYCQGLNRLAAIALLYLDQEDAFWCLVAIVEVFMPHDYYTKTLLGSQVDQRVLKDLMYEKLPRLHAHFEQYKVDTSLITFNWFLVVFVDSVVSDILFKIWDAFLYEGPKIIFRFALALFKYKEEEFLKLQDAMTIFKYLRYFTRTILDARKLMSMAFVDMNPFPLRQIQNRRTFHLEKVRLELTELEAIRQTFLRERDTTLEGRTLISDDEEDS</sequence>
<dbReference type="SMART" id="SM00233">
    <property type="entry name" value="PH"/>
    <property type="match status" value="1"/>
</dbReference>
<organism evidence="7 8">
    <name type="scientific">Cyprinus carpio carpio</name>
    <dbReference type="NCBI Taxonomy" id="630221"/>
    <lineage>
        <taxon>Eukaryota</taxon>
        <taxon>Metazoa</taxon>
        <taxon>Chordata</taxon>
        <taxon>Craniata</taxon>
        <taxon>Vertebrata</taxon>
        <taxon>Euteleostomi</taxon>
        <taxon>Actinopterygii</taxon>
        <taxon>Neopterygii</taxon>
        <taxon>Teleostei</taxon>
        <taxon>Ostariophysi</taxon>
        <taxon>Cypriniformes</taxon>
        <taxon>Cyprinidae</taxon>
        <taxon>Cyprininae</taxon>
        <taxon>Cyprinus</taxon>
    </lineage>
</organism>
<proteinExistence type="predicted"/>
<evidence type="ECO:0000259" key="6">
    <source>
        <dbReference type="PROSITE" id="PS50086"/>
    </source>
</evidence>
<dbReference type="Ensembl" id="ENSCCRT00000119846.1">
    <property type="protein sequence ID" value="ENSCCRP00000180898.1"/>
    <property type="gene ID" value="ENSCCRG00000079712.1"/>
</dbReference>
<feature type="coiled-coil region" evidence="3">
    <location>
        <begin position="373"/>
        <end position="421"/>
    </location>
</feature>
<dbReference type="InterPro" id="IPR050302">
    <property type="entry name" value="Rab_GAP_TBC_domain"/>
</dbReference>
<dbReference type="AlphaFoldDB" id="A0A9J8DH45"/>
<dbReference type="Proteomes" id="UP001108240">
    <property type="component" value="Unplaced"/>
</dbReference>
<dbReference type="SUPFAM" id="SSF47923">
    <property type="entry name" value="Ypt/Rab-GAP domain of gyp1p"/>
    <property type="match status" value="2"/>
</dbReference>
<dbReference type="PROSITE" id="PS50086">
    <property type="entry name" value="TBC_RABGAP"/>
    <property type="match status" value="1"/>
</dbReference>
<dbReference type="SUPFAM" id="SSF50729">
    <property type="entry name" value="PH domain-like"/>
    <property type="match status" value="1"/>
</dbReference>
<reference evidence="7" key="2">
    <citation type="submission" date="2025-09" db="UniProtKB">
        <authorList>
            <consortium name="Ensembl"/>
        </authorList>
    </citation>
    <scope>IDENTIFICATION</scope>
</reference>
<evidence type="ECO:0000313" key="7">
    <source>
        <dbReference type="Ensembl" id="ENSCCRP00000180898.1"/>
    </source>
</evidence>
<protein>
    <submittedName>
        <fullName evidence="7">TBC1 domain family member 2B</fullName>
    </submittedName>
</protein>
<dbReference type="FunFam" id="2.30.29.30:FF:000248">
    <property type="entry name" value="TBC1 domain family member 2A isoform X1"/>
    <property type="match status" value="1"/>
</dbReference>
<dbReference type="Pfam" id="PF00566">
    <property type="entry name" value="RabGAP-TBC"/>
    <property type="match status" value="1"/>
</dbReference>
<accession>A0A9J8DH45</accession>
<dbReference type="InterPro" id="IPR001849">
    <property type="entry name" value="PH_domain"/>
</dbReference>
<dbReference type="Pfam" id="PF00169">
    <property type="entry name" value="PH"/>
    <property type="match status" value="1"/>
</dbReference>
<dbReference type="InterPro" id="IPR035969">
    <property type="entry name" value="Rab-GAP_TBC_sf"/>
</dbReference>
<dbReference type="FunFam" id="1.10.8.270:FF:000014">
    <property type="entry name" value="Putative TBC1 domain family member 2B"/>
    <property type="match status" value="1"/>
</dbReference>
<dbReference type="GO" id="GO:0031410">
    <property type="term" value="C:cytoplasmic vesicle"/>
    <property type="evidence" value="ECO:0007669"/>
    <property type="project" value="UniProtKB-ARBA"/>
</dbReference>
<dbReference type="Gene3D" id="1.10.472.80">
    <property type="entry name" value="Ypt/Rab-GAP domain of gyp1p, domain 3"/>
    <property type="match status" value="1"/>
</dbReference>
<dbReference type="FunFam" id="1.10.10.750:FF:000018">
    <property type="entry name" value="TBC domaincontaining protein"/>
    <property type="match status" value="1"/>
</dbReference>
<evidence type="ECO:0000256" key="2">
    <source>
        <dbReference type="ARBA" id="ARBA00023054"/>
    </source>
</evidence>
<dbReference type="GeneTree" id="ENSGT00940000157737"/>
<dbReference type="CDD" id="cd01265">
    <property type="entry name" value="PH_TBC1D2A"/>
    <property type="match status" value="1"/>
</dbReference>
<feature type="domain" description="PH" evidence="5">
    <location>
        <begin position="35"/>
        <end position="132"/>
    </location>
</feature>
<dbReference type="PANTHER" id="PTHR47219:SF20">
    <property type="entry name" value="TBC1 DOMAIN FAMILY MEMBER 2B"/>
    <property type="match status" value="1"/>
</dbReference>
<dbReference type="GO" id="GO:0031267">
    <property type="term" value="F:small GTPase binding"/>
    <property type="evidence" value="ECO:0007669"/>
    <property type="project" value="TreeGrafter"/>
</dbReference>
<feature type="region of interest" description="Disordered" evidence="4">
    <location>
        <begin position="197"/>
        <end position="230"/>
    </location>
</feature>
<evidence type="ECO:0000256" key="4">
    <source>
        <dbReference type="SAM" id="MobiDB-lite"/>
    </source>
</evidence>
<dbReference type="GO" id="GO:0005829">
    <property type="term" value="C:cytosol"/>
    <property type="evidence" value="ECO:0007669"/>
    <property type="project" value="UniProtKB-ARBA"/>
</dbReference>
<feature type="domain" description="Rab-GAP TBC" evidence="6">
    <location>
        <begin position="550"/>
        <end position="744"/>
    </location>
</feature>
<keyword evidence="8" id="KW-1185">Reference proteome</keyword>
<evidence type="ECO:0000256" key="1">
    <source>
        <dbReference type="ARBA" id="ARBA00022468"/>
    </source>
</evidence>
<feature type="compositionally biased region" description="Polar residues" evidence="4">
    <location>
        <begin position="348"/>
        <end position="368"/>
    </location>
</feature>
<dbReference type="GO" id="GO:0005096">
    <property type="term" value="F:GTPase activator activity"/>
    <property type="evidence" value="ECO:0007669"/>
    <property type="project" value="UniProtKB-KW"/>
</dbReference>